<gene>
    <name evidence="1" type="ORF">JDA50_15260</name>
</gene>
<proteinExistence type="predicted"/>
<dbReference type="Proteomes" id="UP000660083">
    <property type="component" value="Unassembled WGS sequence"/>
</dbReference>
<accession>A0A8I1HAC7</accession>
<evidence type="ECO:0000313" key="1">
    <source>
        <dbReference type="EMBL" id="MBK1445778.1"/>
    </source>
</evidence>
<dbReference type="RefSeq" id="WP_161511738.1">
    <property type="nucleotide sequence ID" value="NZ_CP027658.1"/>
</dbReference>
<comment type="caution">
    <text evidence="1">The sequence shown here is derived from an EMBL/GenBank/DDBJ whole genome shotgun (WGS) entry which is preliminary data.</text>
</comment>
<dbReference type="AlphaFoldDB" id="A0A8I1HAC7"/>
<dbReference type="EMBL" id="JAEFCT010000013">
    <property type="protein sequence ID" value="MBK1445778.1"/>
    <property type="molecule type" value="Genomic_DNA"/>
</dbReference>
<evidence type="ECO:0000313" key="2">
    <source>
        <dbReference type="Proteomes" id="UP000660083"/>
    </source>
</evidence>
<protein>
    <submittedName>
        <fullName evidence="1">Uncharacterized protein</fullName>
    </submittedName>
</protein>
<organism evidence="1 2">
    <name type="scientific">Acinetobacter pittii</name>
    <name type="common">Acinetobacter genomosp. 3</name>
    <dbReference type="NCBI Taxonomy" id="48296"/>
    <lineage>
        <taxon>Bacteria</taxon>
        <taxon>Pseudomonadati</taxon>
        <taxon>Pseudomonadota</taxon>
        <taxon>Gammaproteobacteria</taxon>
        <taxon>Moraxellales</taxon>
        <taxon>Moraxellaceae</taxon>
        <taxon>Acinetobacter</taxon>
        <taxon>Acinetobacter calcoaceticus/baumannii complex</taxon>
    </lineage>
</organism>
<sequence length="229" mass="26812">MSLKNKILFAIALGVISILIYYFLFVAVEKNSISICATFYCLELMPIGDFIAIYIAIIGLFFVVSSLNDWKVQDKYNNAKIRVAELNEISSLIDDFSFKICAFYNYKTSGENQSKVSKFIPNDDYVRSMFKAYIEDTGILNRIRELDKRNYFSKDCLFQKDFDHIIEYGYKFINGCNKEIREMAKTQEDTRESYEHTLDLIYKNHRNESEIFKKDLAGLNRKLSQIVNQ</sequence>
<name>A0A8I1HAC7_ACIPI</name>
<reference evidence="1" key="1">
    <citation type="submission" date="2020-12" db="EMBL/GenBank/DDBJ databases">
        <authorList>
            <person name="Chopjitt P."/>
        </authorList>
    </citation>
    <scope>NUCLEOTIDE SEQUENCE</scope>
    <source>
        <strain evidence="1">AP1</strain>
    </source>
</reference>